<evidence type="ECO:0000256" key="1">
    <source>
        <dbReference type="ARBA" id="ARBA00022491"/>
    </source>
</evidence>
<name>C5C5G2_BEUC1</name>
<dbReference type="InterPro" id="IPR039538">
    <property type="entry name" value="BetI_C"/>
</dbReference>
<dbReference type="SUPFAM" id="SSF48498">
    <property type="entry name" value="Tetracyclin repressor-like, C-terminal domain"/>
    <property type="match status" value="1"/>
</dbReference>
<keyword evidence="4" id="KW-0804">Transcription</keyword>
<gene>
    <name evidence="7" type="ordered locus">Bcav_1897</name>
</gene>
<sequence>MARLAVAERRTLLLDAAWRVLRRDGVAGTTTRAVCAEAGMPQGLFHYCFASRDEMLAEVVADVLPREVSAASSAVRRRGTRVDAVHAALLAYWELVEAEPETQRVIYEITAVGLRDATLAPGVRARYERYPTAVAEVLLELGRVRRLEWTEPVDVLARRVVALLDGLTISFLVDGDAAAARGVLASFAADLARHARGVRR</sequence>
<evidence type="ECO:0000313" key="7">
    <source>
        <dbReference type="EMBL" id="ACQ80153.1"/>
    </source>
</evidence>
<dbReference type="Pfam" id="PF00440">
    <property type="entry name" value="TetR_N"/>
    <property type="match status" value="1"/>
</dbReference>
<dbReference type="SUPFAM" id="SSF46689">
    <property type="entry name" value="Homeodomain-like"/>
    <property type="match status" value="1"/>
</dbReference>
<evidence type="ECO:0000256" key="3">
    <source>
        <dbReference type="ARBA" id="ARBA00023125"/>
    </source>
</evidence>
<protein>
    <submittedName>
        <fullName evidence="7">Transcriptional regulator, TetR family</fullName>
    </submittedName>
</protein>
<dbReference type="PANTHER" id="PTHR30055:SF228">
    <property type="entry name" value="TRANSCRIPTIONAL REGULATOR-RELATED"/>
    <property type="match status" value="1"/>
</dbReference>
<feature type="DNA-binding region" description="H-T-H motif" evidence="5">
    <location>
        <begin position="30"/>
        <end position="49"/>
    </location>
</feature>
<reference evidence="7 8" key="1">
    <citation type="journal article" date="2009" name="Stand. Genomic Sci.">
        <title>Complete genome sequence of Beutenbergia cavernae type strain (HKI 0122).</title>
        <authorList>
            <person name="Land M."/>
            <person name="Pukall R."/>
            <person name="Abt B."/>
            <person name="Goker M."/>
            <person name="Rohde M."/>
            <person name="Glavina Del Rio T."/>
            <person name="Tice H."/>
            <person name="Copeland A."/>
            <person name="Cheng J.F."/>
            <person name="Lucas S."/>
            <person name="Chen F."/>
            <person name="Nolan M."/>
            <person name="Bruce D."/>
            <person name="Goodwin L."/>
            <person name="Pitluck S."/>
            <person name="Ivanova N."/>
            <person name="Mavromatis K."/>
            <person name="Ovchinnikova G."/>
            <person name="Pati A."/>
            <person name="Chen A."/>
            <person name="Palaniappan K."/>
            <person name="Hauser L."/>
            <person name="Chang Y.J."/>
            <person name="Jefferies C.C."/>
            <person name="Saunders E."/>
            <person name="Brettin T."/>
            <person name="Detter J.C."/>
            <person name="Han C."/>
            <person name="Chain P."/>
            <person name="Bristow J."/>
            <person name="Eisen J.A."/>
            <person name="Markowitz V."/>
            <person name="Hugenholtz P."/>
            <person name="Kyrpides N.C."/>
            <person name="Klenk H.P."/>
            <person name="Lapidus A."/>
        </authorList>
    </citation>
    <scope>NUCLEOTIDE SEQUENCE [LARGE SCALE GENOMIC DNA]</scope>
    <source>
        <strain evidence="8">ATCC BAA-8 / DSM 12333 / NBRC 16432</strain>
    </source>
</reference>
<dbReference type="RefSeq" id="WP_015882393.1">
    <property type="nucleotide sequence ID" value="NC_012669.1"/>
</dbReference>
<dbReference type="AlphaFoldDB" id="C5C5G2"/>
<dbReference type="Pfam" id="PF13977">
    <property type="entry name" value="TetR_C_6"/>
    <property type="match status" value="1"/>
</dbReference>
<dbReference type="EMBL" id="CP001618">
    <property type="protein sequence ID" value="ACQ80153.1"/>
    <property type="molecule type" value="Genomic_DNA"/>
</dbReference>
<dbReference type="PANTHER" id="PTHR30055">
    <property type="entry name" value="HTH-TYPE TRANSCRIPTIONAL REGULATOR RUTR"/>
    <property type="match status" value="1"/>
</dbReference>
<accession>C5C5G2</accession>
<feature type="domain" description="HTH tetR-type" evidence="6">
    <location>
        <begin position="7"/>
        <end position="67"/>
    </location>
</feature>
<dbReference type="InterPro" id="IPR001647">
    <property type="entry name" value="HTH_TetR"/>
</dbReference>
<keyword evidence="8" id="KW-1185">Reference proteome</keyword>
<dbReference type="Proteomes" id="UP000007962">
    <property type="component" value="Chromosome"/>
</dbReference>
<dbReference type="HOGENOM" id="CLU_069356_15_1_11"/>
<keyword evidence="3 5" id="KW-0238">DNA-binding</keyword>
<dbReference type="GO" id="GO:0000976">
    <property type="term" value="F:transcription cis-regulatory region binding"/>
    <property type="evidence" value="ECO:0007669"/>
    <property type="project" value="TreeGrafter"/>
</dbReference>
<evidence type="ECO:0000256" key="2">
    <source>
        <dbReference type="ARBA" id="ARBA00023015"/>
    </source>
</evidence>
<proteinExistence type="predicted"/>
<evidence type="ECO:0000256" key="5">
    <source>
        <dbReference type="PROSITE-ProRule" id="PRU00335"/>
    </source>
</evidence>
<dbReference type="InterPro" id="IPR050109">
    <property type="entry name" value="HTH-type_TetR-like_transc_reg"/>
</dbReference>
<dbReference type="InterPro" id="IPR036271">
    <property type="entry name" value="Tet_transcr_reg_TetR-rel_C_sf"/>
</dbReference>
<dbReference type="PROSITE" id="PS50977">
    <property type="entry name" value="HTH_TETR_2"/>
    <property type="match status" value="1"/>
</dbReference>
<dbReference type="Gene3D" id="1.10.357.10">
    <property type="entry name" value="Tetracycline Repressor, domain 2"/>
    <property type="match status" value="1"/>
</dbReference>
<dbReference type="GO" id="GO:0003700">
    <property type="term" value="F:DNA-binding transcription factor activity"/>
    <property type="evidence" value="ECO:0007669"/>
    <property type="project" value="TreeGrafter"/>
</dbReference>
<keyword evidence="1" id="KW-0678">Repressor</keyword>
<evidence type="ECO:0000256" key="4">
    <source>
        <dbReference type="ARBA" id="ARBA00023163"/>
    </source>
</evidence>
<dbReference type="eggNOG" id="COG1309">
    <property type="taxonomic scope" value="Bacteria"/>
</dbReference>
<dbReference type="OrthoDB" id="5242433at2"/>
<dbReference type="InterPro" id="IPR009057">
    <property type="entry name" value="Homeodomain-like_sf"/>
</dbReference>
<dbReference type="STRING" id="471853.Bcav_1897"/>
<dbReference type="KEGG" id="bcv:Bcav_1897"/>
<organism evidence="7 8">
    <name type="scientific">Beutenbergia cavernae (strain ATCC BAA-8 / DSM 12333 / CCUG 43141 / JCM 11478 / NBRC 16432 / NCIMB 13614 / HKI 0122)</name>
    <dbReference type="NCBI Taxonomy" id="471853"/>
    <lineage>
        <taxon>Bacteria</taxon>
        <taxon>Bacillati</taxon>
        <taxon>Actinomycetota</taxon>
        <taxon>Actinomycetes</taxon>
        <taxon>Micrococcales</taxon>
        <taxon>Beutenbergiaceae</taxon>
        <taxon>Beutenbergia</taxon>
    </lineage>
</organism>
<keyword evidence="2" id="KW-0805">Transcription regulation</keyword>
<evidence type="ECO:0000259" key="6">
    <source>
        <dbReference type="PROSITE" id="PS50977"/>
    </source>
</evidence>
<evidence type="ECO:0000313" key="8">
    <source>
        <dbReference type="Proteomes" id="UP000007962"/>
    </source>
</evidence>